<feature type="region of interest" description="Disordered" evidence="1">
    <location>
        <begin position="51"/>
        <end position="105"/>
    </location>
</feature>
<feature type="transmembrane region" description="Helical" evidence="2">
    <location>
        <begin position="574"/>
        <end position="594"/>
    </location>
</feature>
<feature type="transmembrane region" description="Helical" evidence="2">
    <location>
        <begin position="825"/>
        <end position="843"/>
    </location>
</feature>
<feature type="transmembrane region" description="Helical" evidence="2">
    <location>
        <begin position="404"/>
        <end position="423"/>
    </location>
</feature>
<dbReference type="PANTHER" id="PTHR38434:SF1">
    <property type="entry name" value="BLL2549 PROTEIN"/>
    <property type="match status" value="1"/>
</dbReference>
<dbReference type="InterPro" id="IPR014600">
    <property type="entry name" value="UCP035905_mem"/>
</dbReference>
<feature type="transmembrane region" description="Helical" evidence="2">
    <location>
        <begin position="6"/>
        <end position="30"/>
    </location>
</feature>
<feature type="transmembrane region" description="Helical" evidence="2">
    <location>
        <begin position="470"/>
        <end position="490"/>
    </location>
</feature>
<gene>
    <name evidence="3" type="ORF">THITH_12595</name>
</gene>
<proteinExistence type="predicted"/>
<evidence type="ECO:0000256" key="2">
    <source>
        <dbReference type="SAM" id="Phobius"/>
    </source>
</evidence>
<feature type="transmembrane region" description="Helical" evidence="2">
    <location>
        <begin position="800"/>
        <end position="818"/>
    </location>
</feature>
<feature type="transmembrane region" description="Helical" evidence="2">
    <location>
        <begin position="234"/>
        <end position="251"/>
    </location>
</feature>
<keyword evidence="4" id="KW-1185">Reference proteome</keyword>
<dbReference type="PIRSF" id="PIRSF035905">
    <property type="entry name" value="UCP035905_mp"/>
    <property type="match status" value="1"/>
</dbReference>
<name>W0DKH3_9GAMM</name>
<evidence type="ECO:0000313" key="3">
    <source>
        <dbReference type="EMBL" id="AHE98956.1"/>
    </source>
</evidence>
<dbReference type="InterPro" id="IPR019286">
    <property type="entry name" value="DUF2339_TM"/>
</dbReference>
<dbReference type="EMBL" id="CP007029">
    <property type="protein sequence ID" value="AHE98956.1"/>
    <property type="molecule type" value="Genomic_DNA"/>
</dbReference>
<feature type="transmembrane region" description="Helical" evidence="2">
    <location>
        <begin position="184"/>
        <end position="205"/>
    </location>
</feature>
<feature type="transmembrane region" description="Helical" evidence="2">
    <location>
        <begin position="695"/>
        <end position="714"/>
    </location>
</feature>
<accession>W0DKH3</accession>
<feature type="transmembrane region" description="Helical" evidence="2">
    <location>
        <begin position="734"/>
        <end position="752"/>
    </location>
</feature>
<protein>
    <recommendedName>
        <fullName evidence="5">DUF2339 domain-containing protein</fullName>
    </recommendedName>
</protein>
<dbReference type="Pfam" id="PF10101">
    <property type="entry name" value="DUF2339"/>
    <property type="match status" value="1"/>
</dbReference>
<dbReference type="HOGENOM" id="CLU_013837_0_0_6"/>
<feature type="transmembrane region" description="Helical" evidence="2">
    <location>
        <begin position="152"/>
        <end position="172"/>
    </location>
</feature>
<dbReference type="OrthoDB" id="5422830at2"/>
<reference evidence="3 4" key="1">
    <citation type="submission" date="2013-12" db="EMBL/GenBank/DDBJ databases">
        <authorList>
            <consortium name="DOE Joint Genome Institute"/>
            <person name="Muyzer G."/>
            <person name="Huntemann M."/>
            <person name="Han J."/>
            <person name="Chen A."/>
            <person name="Kyrpides N."/>
            <person name="Mavromatis K."/>
            <person name="Markowitz V."/>
            <person name="Palaniappan K."/>
            <person name="Ivanova N."/>
            <person name="Schaumberg A."/>
            <person name="Pati A."/>
            <person name="Liolios K."/>
            <person name="Nordberg H.P."/>
            <person name="Cantor M.N."/>
            <person name="Hua S.X."/>
            <person name="Woyke T."/>
        </authorList>
    </citation>
    <scope>NUCLEOTIDE SEQUENCE [LARGE SCALE GENOMIC DNA]</scope>
    <source>
        <strain evidence="3 4">ARh 1</strain>
    </source>
</reference>
<keyword evidence="2" id="KW-0812">Transmembrane</keyword>
<dbReference type="RefSeq" id="WP_006748415.1">
    <property type="nucleotide sequence ID" value="NZ_CP007029.1"/>
</dbReference>
<feature type="transmembrane region" description="Helical" evidence="2">
    <location>
        <begin position="606"/>
        <end position="624"/>
    </location>
</feature>
<evidence type="ECO:0000256" key="1">
    <source>
        <dbReference type="SAM" id="MobiDB-lite"/>
    </source>
</evidence>
<dbReference type="AlphaFoldDB" id="W0DKH3"/>
<dbReference type="KEGG" id="tti:THITH_12595"/>
<feature type="transmembrane region" description="Helical" evidence="2">
    <location>
        <begin position="307"/>
        <end position="325"/>
    </location>
</feature>
<evidence type="ECO:0008006" key="5">
    <source>
        <dbReference type="Google" id="ProtNLM"/>
    </source>
</evidence>
<feature type="transmembrane region" description="Helical" evidence="2">
    <location>
        <begin position="631"/>
        <end position="653"/>
    </location>
</feature>
<keyword evidence="2" id="KW-0472">Membrane</keyword>
<keyword evidence="2" id="KW-1133">Transmembrane helix</keyword>
<organism evidence="3 4">
    <name type="scientific">Thioalkalivibrio paradoxus ARh 1</name>
    <dbReference type="NCBI Taxonomy" id="713585"/>
    <lineage>
        <taxon>Bacteria</taxon>
        <taxon>Pseudomonadati</taxon>
        <taxon>Pseudomonadota</taxon>
        <taxon>Gammaproteobacteria</taxon>
        <taxon>Chromatiales</taxon>
        <taxon>Ectothiorhodospiraceae</taxon>
        <taxon>Thioalkalivibrio</taxon>
    </lineage>
</organism>
<feature type="transmembrane region" description="Helical" evidence="2">
    <location>
        <begin position="257"/>
        <end position="275"/>
    </location>
</feature>
<evidence type="ECO:0000313" key="4">
    <source>
        <dbReference type="Proteomes" id="UP000005289"/>
    </source>
</evidence>
<feature type="transmembrane region" description="Helical" evidence="2">
    <location>
        <begin position="355"/>
        <end position="373"/>
    </location>
</feature>
<feature type="transmembrane region" description="Helical" evidence="2">
    <location>
        <begin position="211"/>
        <end position="229"/>
    </location>
</feature>
<sequence>MTAWLGWVATLALLGLLAGSVLGWISFLALPRLRARVERLEAELRRLRPAAEVDAEPEPEVRSIPDPGPVDSPGTSAMSARGPAPREALPAGAPPSTTATVSTGRRRGPGRIAGLVRRIRASWMVWLGGLCVGLAGVFLVRYSIEQGYLGPTARVLLGILTGLGLHALAEWLRRRLAGHYDAVAALAAGASLVLYAAILAALHLYQLWPPAVVFALLALVSLGTMALALPHGPMLAALGIVGAFAVPALLGGDAEQLLPVLAYSLIVTMAGLVLTRYVYRDWLWWGTLTGAMFWWWVALHAGGHTELWLGAYLGAVAWGLLALRWGNYRLTRPVPAAAGGSWRDWWRRDESGHGYTRAGLLALLLAQAYSMALDPHWALGPWIWLPLPALLLVASRYNQTLRAFPWLALLTIAAGLIASQVVWSPPPALWSLVAIDPAEQGRVLVSLALLGVLFCAAGAWHLAVRRDSTAAASLAFLAPLVALALAHLLVPGAVSHWILGAVSLAVGATLGGLAGKRLREGRTDAIAFWQIAAGHLAYSLAAVIVFDQATLTLALAIQVLSLTWLTRRFGVPQLHWLVQLVLAVILFRLTFNPWLLDYGPGSHWTLWTYGGSLALVWVASLLPADGERLKAWLRAGSVHLLVLFLHTAMRYWLYDGAVFAARYDFVEAALNTSLWAALALLYYQRSTAGARYPLLYRNAAGILMLLAVTSYLMLLTAMNPLWISASSEAISATPVLNLLLVAYGLPVVLWALATRHYEPDLRPFFAVMAGVALWVFVSLEIRHLWHGRLDLADAVLAGELYTYSVAWLAMAVPAMLVGTLRRRKALYRGGMVLLLAVVLKIFVVDMGGLTGLLRALSFMGLGLSLLGLAFVHQYLDRKGVARPASAE</sequence>
<feature type="transmembrane region" description="Helical" evidence="2">
    <location>
        <begin position="379"/>
        <end position="397"/>
    </location>
</feature>
<dbReference type="PANTHER" id="PTHR38434">
    <property type="entry name" value="BLL2549 PROTEIN"/>
    <property type="match status" value="1"/>
</dbReference>
<feature type="transmembrane region" description="Helical" evidence="2">
    <location>
        <begin position="764"/>
        <end position="785"/>
    </location>
</feature>
<dbReference type="Proteomes" id="UP000005289">
    <property type="component" value="Chromosome"/>
</dbReference>
<feature type="transmembrane region" description="Helical" evidence="2">
    <location>
        <begin position="496"/>
        <end position="514"/>
    </location>
</feature>
<feature type="transmembrane region" description="Helical" evidence="2">
    <location>
        <begin position="282"/>
        <end position="301"/>
    </location>
</feature>
<feature type="transmembrane region" description="Helical" evidence="2">
    <location>
        <begin position="443"/>
        <end position="463"/>
    </location>
</feature>
<feature type="transmembrane region" description="Helical" evidence="2">
    <location>
        <begin position="855"/>
        <end position="875"/>
    </location>
</feature>
<feature type="transmembrane region" description="Helical" evidence="2">
    <location>
        <begin position="121"/>
        <end position="140"/>
    </location>
</feature>